<dbReference type="EMBL" id="QFXC01000013">
    <property type="protein sequence ID" value="RDH81113.1"/>
    <property type="molecule type" value="Genomic_DNA"/>
</dbReference>
<dbReference type="EC" id="2.8.1.-" evidence="3"/>
<dbReference type="GO" id="GO:0005737">
    <property type="term" value="C:cytoplasm"/>
    <property type="evidence" value="ECO:0007669"/>
    <property type="project" value="UniProtKB-SubCell"/>
</dbReference>
<dbReference type="GO" id="GO:0016740">
    <property type="term" value="F:transferase activity"/>
    <property type="evidence" value="ECO:0007669"/>
    <property type="project" value="UniProtKB-KW"/>
</dbReference>
<accession>A0A370D874</accession>
<comment type="subcellular location">
    <subcellularLocation>
        <location evidence="1">Cytoplasm</location>
    </subcellularLocation>
</comment>
<dbReference type="GO" id="GO:0097163">
    <property type="term" value="F:sulfur carrier activity"/>
    <property type="evidence" value="ECO:0007669"/>
    <property type="project" value="TreeGrafter"/>
</dbReference>
<name>A0A370D874_9GAMM</name>
<dbReference type="InterPro" id="IPR042072">
    <property type="entry name" value="DsrC-like_C"/>
</dbReference>
<keyword evidence="5" id="KW-1185">Reference proteome</keyword>
<dbReference type="GO" id="GO:0002143">
    <property type="term" value="P:tRNA wobble position uridine thiolation"/>
    <property type="evidence" value="ECO:0007669"/>
    <property type="project" value="TreeGrafter"/>
</dbReference>
<dbReference type="SUPFAM" id="SSF69721">
    <property type="entry name" value="DsrC, the gamma subunit of dissimilatory sulfite reductase"/>
    <property type="match status" value="1"/>
</dbReference>
<evidence type="ECO:0000256" key="3">
    <source>
        <dbReference type="PIRNR" id="PIRNR006223"/>
    </source>
</evidence>
<keyword evidence="2" id="KW-0963">Cytoplasm</keyword>
<protein>
    <recommendedName>
        <fullName evidence="3">Sulfurtransferase</fullName>
        <ecNumber evidence="3">2.8.1.-</ecNumber>
    </recommendedName>
</protein>
<evidence type="ECO:0000313" key="5">
    <source>
        <dbReference type="Proteomes" id="UP000254266"/>
    </source>
</evidence>
<keyword evidence="3" id="KW-0808">Transferase</keyword>
<proteinExistence type="inferred from homology"/>
<dbReference type="PANTHER" id="PTHR37010">
    <property type="entry name" value="SULFURTRANSFERASE TUSE"/>
    <property type="match status" value="1"/>
</dbReference>
<reference evidence="4 5" key="1">
    <citation type="journal article" date="2018" name="ISME J.">
        <title>Endosymbiont genomes yield clues of tubeworm success.</title>
        <authorList>
            <person name="Li Y."/>
            <person name="Liles M.R."/>
            <person name="Halanych K.M."/>
        </authorList>
    </citation>
    <scope>NUCLEOTIDE SEQUENCE [LARGE SCALE GENOMIC DNA]</scope>
    <source>
        <strain evidence="4">A1464</strain>
    </source>
</reference>
<evidence type="ECO:0000256" key="2">
    <source>
        <dbReference type="ARBA" id="ARBA00022490"/>
    </source>
</evidence>
<comment type="caution">
    <text evidence="4">The sequence shown here is derived from an EMBL/GenBank/DDBJ whole genome shotgun (WGS) entry which is preliminary data.</text>
</comment>
<organism evidence="4 5">
    <name type="scientific">endosymbiont of Galathealinum brachiosum</name>
    <dbReference type="NCBI Taxonomy" id="2200906"/>
    <lineage>
        <taxon>Bacteria</taxon>
        <taxon>Pseudomonadati</taxon>
        <taxon>Pseudomonadota</taxon>
        <taxon>Gammaproteobacteria</taxon>
        <taxon>sulfur-oxidizing symbionts</taxon>
    </lineage>
</organism>
<evidence type="ECO:0000256" key="1">
    <source>
        <dbReference type="ARBA" id="ARBA00004496"/>
    </source>
</evidence>
<dbReference type="Pfam" id="PF04358">
    <property type="entry name" value="DsrC"/>
    <property type="match status" value="1"/>
</dbReference>
<dbReference type="Proteomes" id="UP000254266">
    <property type="component" value="Unassembled WGS sequence"/>
</dbReference>
<gene>
    <name evidence="4" type="ORF">DIZ80_13420</name>
</gene>
<evidence type="ECO:0000313" key="4">
    <source>
        <dbReference type="EMBL" id="RDH81113.1"/>
    </source>
</evidence>
<sequence length="107" mass="11618">MHVSIDSFPNAPHGWSIEIAQAVAKSDGISMSDEHWQLIGALQEYYKKVDHPKLRQVKDALDEKFHMQGGIKYLHQVVPDGPVAEGCKLAGLDVPAGAVDHSFGSVA</sequence>
<dbReference type="InterPro" id="IPR025526">
    <property type="entry name" value="DsrC-like_dom_sf"/>
</dbReference>
<dbReference type="PIRSF" id="PIRSF006223">
    <property type="entry name" value="DsrC_TusE"/>
    <property type="match status" value="1"/>
</dbReference>
<dbReference type="PANTHER" id="PTHR37010:SF1">
    <property type="entry name" value="SULFURTRANSFERASE TUSE"/>
    <property type="match status" value="1"/>
</dbReference>
<dbReference type="Gene3D" id="1.10.10.370">
    <property type="entry name" value="DsrC-like protein, C-terminal domain"/>
    <property type="match status" value="1"/>
</dbReference>
<comment type="function">
    <text evidence="3">Part of a sulfur-relay system.</text>
</comment>
<dbReference type="AlphaFoldDB" id="A0A370D874"/>
<dbReference type="NCBIfam" id="TIGR03342">
    <property type="entry name" value="dsrC_tusE_dsvC"/>
    <property type="match status" value="1"/>
</dbReference>
<comment type="similarity">
    <text evidence="3">Belongs to the dsrC/tusE family.</text>
</comment>
<dbReference type="InterPro" id="IPR007453">
    <property type="entry name" value="DsrC/TusE"/>
</dbReference>